<gene>
    <name evidence="2" type="ORF">ISF_09581</name>
</gene>
<organism evidence="2 3">
    <name type="scientific">Cordyceps fumosorosea (strain ARSEF 2679)</name>
    <name type="common">Isaria fumosorosea</name>
    <dbReference type="NCBI Taxonomy" id="1081104"/>
    <lineage>
        <taxon>Eukaryota</taxon>
        <taxon>Fungi</taxon>
        <taxon>Dikarya</taxon>
        <taxon>Ascomycota</taxon>
        <taxon>Pezizomycotina</taxon>
        <taxon>Sordariomycetes</taxon>
        <taxon>Hypocreomycetidae</taxon>
        <taxon>Hypocreales</taxon>
        <taxon>Cordycipitaceae</taxon>
        <taxon>Cordyceps</taxon>
    </lineage>
</organism>
<dbReference type="RefSeq" id="XP_018699630.1">
    <property type="nucleotide sequence ID" value="XM_018853182.1"/>
</dbReference>
<feature type="region of interest" description="Disordered" evidence="1">
    <location>
        <begin position="1"/>
        <end position="53"/>
    </location>
</feature>
<dbReference type="GeneID" id="30025873"/>
<evidence type="ECO:0000256" key="1">
    <source>
        <dbReference type="SAM" id="MobiDB-lite"/>
    </source>
</evidence>
<keyword evidence="3" id="KW-1185">Reference proteome</keyword>
<dbReference type="OrthoDB" id="4851849at2759"/>
<dbReference type="Proteomes" id="UP000076744">
    <property type="component" value="Unassembled WGS sequence"/>
</dbReference>
<dbReference type="EMBL" id="AZHB01000056">
    <property type="protein sequence ID" value="OAA45713.1"/>
    <property type="molecule type" value="Genomic_DNA"/>
</dbReference>
<reference evidence="2 3" key="1">
    <citation type="journal article" date="2016" name="Genome Biol. Evol.">
        <title>Divergent and convergent evolution of fungal pathogenicity.</title>
        <authorList>
            <person name="Shang Y."/>
            <person name="Xiao G."/>
            <person name="Zheng P."/>
            <person name="Cen K."/>
            <person name="Zhan S."/>
            <person name="Wang C."/>
        </authorList>
    </citation>
    <scope>NUCLEOTIDE SEQUENCE [LARGE SCALE GENOMIC DNA]</scope>
    <source>
        <strain evidence="2 3">ARSEF 2679</strain>
    </source>
</reference>
<evidence type="ECO:0000313" key="3">
    <source>
        <dbReference type="Proteomes" id="UP000076744"/>
    </source>
</evidence>
<protein>
    <submittedName>
        <fullName evidence="2">Uncharacterized protein</fullName>
    </submittedName>
</protein>
<dbReference type="AlphaFoldDB" id="A0A162JQQ4"/>
<feature type="compositionally biased region" description="Polar residues" evidence="1">
    <location>
        <begin position="1"/>
        <end position="10"/>
    </location>
</feature>
<sequence length="111" mass="11401">MDISATTLGTQLGPGKMTEVGSPRLESCVDTSRERPATQAASGSEPEHPLVGQTESSIDVAPLDKLDLLAVRQGSLTTLSLGASTIAPVQAGPAIIQLEYTVGKNGGMQIL</sequence>
<comment type="caution">
    <text evidence="2">The sequence shown here is derived from an EMBL/GenBank/DDBJ whole genome shotgun (WGS) entry which is preliminary data.</text>
</comment>
<evidence type="ECO:0000313" key="2">
    <source>
        <dbReference type="EMBL" id="OAA45713.1"/>
    </source>
</evidence>
<name>A0A162JQQ4_CORFA</name>
<accession>A0A162JQQ4</accession>
<proteinExistence type="predicted"/>